<feature type="region of interest" description="Disordered" evidence="1">
    <location>
        <begin position="1"/>
        <end position="71"/>
    </location>
</feature>
<keyword evidence="3" id="KW-1185">Reference proteome</keyword>
<reference evidence="2" key="1">
    <citation type="journal article" date="2020" name="Stud. Mycol.">
        <title>101 Dothideomycetes genomes: a test case for predicting lifestyles and emergence of pathogens.</title>
        <authorList>
            <person name="Haridas S."/>
            <person name="Albert R."/>
            <person name="Binder M."/>
            <person name="Bloem J."/>
            <person name="Labutti K."/>
            <person name="Salamov A."/>
            <person name="Andreopoulos B."/>
            <person name="Baker S."/>
            <person name="Barry K."/>
            <person name="Bills G."/>
            <person name="Bluhm B."/>
            <person name="Cannon C."/>
            <person name="Castanera R."/>
            <person name="Culley D."/>
            <person name="Daum C."/>
            <person name="Ezra D."/>
            <person name="Gonzalez J."/>
            <person name="Henrissat B."/>
            <person name="Kuo A."/>
            <person name="Liang C."/>
            <person name="Lipzen A."/>
            <person name="Lutzoni F."/>
            <person name="Magnuson J."/>
            <person name="Mondo S."/>
            <person name="Nolan M."/>
            <person name="Ohm R."/>
            <person name="Pangilinan J."/>
            <person name="Park H.-J."/>
            <person name="Ramirez L."/>
            <person name="Alfaro M."/>
            <person name="Sun H."/>
            <person name="Tritt A."/>
            <person name="Yoshinaga Y."/>
            <person name="Zwiers L.-H."/>
            <person name="Turgeon B."/>
            <person name="Goodwin S."/>
            <person name="Spatafora J."/>
            <person name="Crous P."/>
            <person name="Grigoriev I."/>
        </authorList>
    </citation>
    <scope>NUCLEOTIDE SEQUENCE</scope>
    <source>
        <strain evidence="2">ATCC 16933</strain>
    </source>
</reference>
<name>A0A6A6P621_9PEZI</name>
<protein>
    <submittedName>
        <fullName evidence="2">Uncharacterized protein</fullName>
    </submittedName>
</protein>
<dbReference type="AlphaFoldDB" id="A0A6A6P621"/>
<sequence length="209" mass="22806">MATVRGASPELSPQARPPQLLSRSPAEKAANQLAARWLWSAHPREGKGASRPRSGPGGTREERERRRGSCMQELRSVLRRKLAPGATASRAAVGGGLRSRAVTSAPSSFSLLASEHMWRGRASRCCMYLCSYPPHLHQAIYSTRVASRRSEDREDASLVCTRYRAKTAPGLLLNSAALWSQPGKGALRSNDTGHRYIAHPRAEGRRAGK</sequence>
<evidence type="ECO:0000313" key="3">
    <source>
        <dbReference type="Proteomes" id="UP000799766"/>
    </source>
</evidence>
<accession>A0A6A6P621</accession>
<evidence type="ECO:0000313" key="2">
    <source>
        <dbReference type="EMBL" id="KAF2459440.1"/>
    </source>
</evidence>
<organism evidence="2 3">
    <name type="scientific">Lineolata rhizophorae</name>
    <dbReference type="NCBI Taxonomy" id="578093"/>
    <lineage>
        <taxon>Eukaryota</taxon>
        <taxon>Fungi</taxon>
        <taxon>Dikarya</taxon>
        <taxon>Ascomycota</taxon>
        <taxon>Pezizomycotina</taxon>
        <taxon>Dothideomycetes</taxon>
        <taxon>Dothideomycetes incertae sedis</taxon>
        <taxon>Lineolatales</taxon>
        <taxon>Lineolataceae</taxon>
        <taxon>Lineolata</taxon>
    </lineage>
</organism>
<gene>
    <name evidence="2" type="ORF">BDY21DRAFT_338260</name>
</gene>
<proteinExistence type="predicted"/>
<dbReference type="EMBL" id="MU001675">
    <property type="protein sequence ID" value="KAF2459440.1"/>
    <property type="molecule type" value="Genomic_DNA"/>
</dbReference>
<evidence type="ECO:0000256" key="1">
    <source>
        <dbReference type="SAM" id="MobiDB-lite"/>
    </source>
</evidence>
<dbReference type="Proteomes" id="UP000799766">
    <property type="component" value="Unassembled WGS sequence"/>
</dbReference>